<feature type="transmembrane region" description="Helical" evidence="5">
    <location>
        <begin position="352"/>
        <end position="370"/>
    </location>
</feature>
<evidence type="ECO:0000256" key="1">
    <source>
        <dbReference type="ARBA" id="ARBA00004141"/>
    </source>
</evidence>
<accession>A0A6P8YSE3</accession>
<evidence type="ECO:0000313" key="8">
    <source>
        <dbReference type="RefSeq" id="XP_034242973.1"/>
    </source>
</evidence>
<dbReference type="InParanoid" id="A0A6P8YSE3"/>
<dbReference type="GO" id="GO:0022857">
    <property type="term" value="F:transmembrane transporter activity"/>
    <property type="evidence" value="ECO:0007669"/>
    <property type="project" value="InterPro"/>
</dbReference>
<dbReference type="PANTHER" id="PTHR48021">
    <property type="match status" value="1"/>
</dbReference>
<dbReference type="InterPro" id="IPR036259">
    <property type="entry name" value="MFS_trans_sf"/>
</dbReference>
<reference evidence="8" key="1">
    <citation type="submission" date="2025-08" db="UniProtKB">
        <authorList>
            <consortium name="RefSeq"/>
        </authorList>
    </citation>
    <scope>IDENTIFICATION</scope>
    <source>
        <tissue evidence="8">Total insect</tissue>
    </source>
</reference>
<evidence type="ECO:0000256" key="3">
    <source>
        <dbReference type="ARBA" id="ARBA00022989"/>
    </source>
</evidence>
<dbReference type="PRINTS" id="PR00171">
    <property type="entry name" value="SUGRTRNSPORT"/>
</dbReference>
<feature type="transmembrane region" description="Helical" evidence="5">
    <location>
        <begin position="382"/>
        <end position="402"/>
    </location>
</feature>
<dbReference type="PANTHER" id="PTHR48021:SF32">
    <property type="entry name" value="FACILITATED TREHALOSE TRANSPORTER TRET1-2 HOMOLOG-LIKE PROTEIN"/>
    <property type="match status" value="1"/>
</dbReference>
<feature type="transmembrane region" description="Helical" evidence="5">
    <location>
        <begin position="200"/>
        <end position="219"/>
    </location>
</feature>
<dbReference type="PROSITE" id="PS50850">
    <property type="entry name" value="MFS"/>
    <property type="match status" value="1"/>
</dbReference>
<dbReference type="AlphaFoldDB" id="A0A6P8YSE3"/>
<evidence type="ECO:0000256" key="2">
    <source>
        <dbReference type="ARBA" id="ARBA00022692"/>
    </source>
</evidence>
<dbReference type="GeneID" id="117646229"/>
<feature type="transmembrane region" description="Helical" evidence="5">
    <location>
        <begin position="437"/>
        <end position="458"/>
    </location>
</feature>
<gene>
    <name evidence="8" type="primary">LOC117646229</name>
</gene>
<feature type="transmembrane region" description="Helical" evidence="5">
    <location>
        <begin position="84"/>
        <end position="104"/>
    </location>
</feature>
<sequence>MGSTHDTASFDMSSGVYPDASKGPPKHAAPGISWRSAVPQVVACCAALSLTLHAGINMAFAAIMIPQMERPDSAIPVDRDSASWIAAAVAVTTPVGSLLSGPLMDWLGRRTACMATAAPLVLAWLVLPLAAGPWPVLGLVYASRAMAGAASGLSTAAIVYVSEVAHPSLRPALLCLNSVSVAAGILLTACLGTVMPWGWMAVVFAATAAASMLALLLLAPESPHWLLSMAPGKQMEQRAALARRSLRRLYKDDEMMEACWDRLVENAGTANKTRGHADEDGVDGEGQNLLGRRVFRSVSVFLQPATAKPMVLLAIIFIVQQLSGTFVIIFYAVPLFAQMGSRFGTVVDEFGVMVVMSVVRFVMSIVTALLSHRVGRRPMMMVSGLGMAACSVAAGFTLRTALTPDLAPVAVNATVAPSVAPSVLGSGEVFQASWPPLVFVILFVMFSSLGYLVIPWSLMSELLPLASRGMGSGLLVSLAYLFMFGVVKSFPYFMAAAGARNVFYVFGAISCVGTAFVFFFLPETLGRSLAEIEKYFVKKGESRGES</sequence>
<dbReference type="InterPro" id="IPR050549">
    <property type="entry name" value="MFS_Trehalose_Transporter"/>
</dbReference>
<dbReference type="Gene3D" id="1.20.1250.20">
    <property type="entry name" value="MFS general substrate transporter like domains"/>
    <property type="match status" value="1"/>
</dbReference>
<dbReference type="Pfam" id="PF00083">
    <property type="entry name" value="Sugar_tr"/>
    <property type="match status" value="1"/>
</dbReference>
<feature type="transmembrane region" description="Helical" evidence="5">
    <location>
        <begin position="502"/>
        <end position="521"/>
    </location>
</feature>
<keyword evidence="3 5" id="KW-1133">Transmembrane helix</keyword>
<keyword evidence="7" id="KW-1185">Reference proteome</keyword>
<dbReference type="InterPro" id="IPR020846">
    <property type="entry name" value="MFS_dom"/>
</dbReference>
<feature type="transmembrane region" description="Helical" evidence="5">
    <location>
        <begin position="470"/>
        <end position="490"/>
    </location>
</feature>
<protein>
    <submittedName>
        <fullName evidence="8">Facilitated trehalose transporter Tret1-2 homolog</fullName>
    </submittedName>
</protein>
<feature type="transmembrane region" description="Helical" evidence="5">
    <location>
        <begin position="111"/>
        <end position="131"/>
    </location>
</feature>
<dbReference type="RefSeq" id="XP_034242973.1">
    <property type="nucleotide sequence ID" value="XM_034387082.1"/>
</dbReference>
<evidence type="ECO:0000259" key="6">
    <source>
        <dbReference type="PROSITE" id="PS50850"/>
    </source>
</evidence>
<name>A0A6P8YSE3_THRPL</name>
<dbReference type="SUPFAM" id="SSF103473">
    <property type="entry name" value="MFS general substrate transporter"/>
    <property type="match status" value="1"/>
</dbReference>
<dbReference type="InterPro" id="IPR003663">
    <property type="entry name" value="Sugar/inositol_transpt"/>
</dbReference>
<comment type="subcellular location">
    <subcellularLocation>
        <location evidence="1">Membrane</location>
        <topology evidence="1">Multi-pass membrane protein</topology>
    </subcellularLocation>
</comment>
<dbReference type="GO" id="GO:0016020">
    <property type="term" value="C:membrane"/>
    <property type="evidence" value="ECO:0007669"/>
    <property type="project" value="UniProtKB-SubCell"/>
</dbReference>
<keyword evidence="2 5" id="KW-0812">Transmembrane</keyword>
<feature type="domain" description="Major facilitator superfamily (MFS) profile" evidence="6">
    <location>
        <begin position="43"/>
        <end position="525"/>
    </location>
</feature>
<keyword evidence="4 5" id="KW-0472">Membrane</keyword>
<dbReference type="OrthoDB" id="6612291at2759"/>
<dbReference type="FunFam" id="1.20.1250.20:FF:000249">
    <property type="entry name" value="facilitated trehalose transporter Tret1"/>
    <property type="match status" value="1"/>
</dbReference>
<organism evidence="8">
    <name type="scientific">Thrips palmi</name>
    <name type="common">Melon thrips</name>
    <dbReference type="NCBI Taxonomy" id="161013"/>
    <lineage>
        <taxon>Eukaryota</taxon>
        <taxon>Metazoa</taxon>
        <taxon>Ecdysozoa</taxon>
        <taxon>Arthropoda</taxon>
        <taxon>Hexapoda</taxon>
        <taxon>Insecta</taxon>
        <taxon>Pterygota</taxon>
        <taxon>Neoptera</taxon>
        <taxon>Paraneoptera</taxon>
        <taxon>Thysanoptera</taxon>
        <taxon>Terebrantia</taxon>
        <taxon>Thripoidea</taxon>
        <taxon>Thripidae</taxon>
        <taxon>Thrips</taxon>
    </lineage>
</organism>
<dbReference type="PROSITE" id="PS00216">
    <property type="entry name" value="SUGAR_TRANSPORT_1"/>
    <property type="match status" value="1"/>
</dbReference>
<proteinExistence type="predicted"/>
<evidence type="ECO:0000256" key="5">
    <source>
        <dbReference type="SAM" id="Phobius"/>
    </source>
</evidence>
<evidence type="ECO:0000313" key="7">
    <source>
        <dbReference type="Proteomes" id="UP000515158"/>
    </source>
</evidence>
<dbReference type="Proteomes" id="UP000515158">
    <property type="component" value="Unplaced"/>
</dbReference>
<dbReference type="InterPro" id="IPR005828">
    <property type="entry name" value="MFS_sugar_transport-like"/>
</dbReference>
<dbReference type="KEGG" id="tpal:117646229"/>
<feature type="transmembrane region" description="Helical" evidence="5">
    <location>
        <begin position="41"/>
        <end position="64"/>
    </location>
</feature>
<dbReference type="InterPro" id="IPR005829">
    <property type="entry name" value="Sugar_transporter_CS"/>
</dbReference>
<evidence type="ECO:0000256" key="4">
    <source>
        <dbReference type="ARBA" id="ARBA00023136"/>
    </source>
</evidence>
<feature type="transmembrane region" description="Helical" evidence="5">
    <location>
        <begin position="311"/>
        <end position="332"/>
    </location>
</feature>